<accession>A0A8H3WSN6</accession>
<dbReference type="GO" id="GO:0016301">
    <property type="term" value="F:kinase activity"/>
    <property type="evidence" value="ECO:0007669"/>
    <property type="project" value="UniProtKB-KW"/>
</dbReference>
<keyword evidence="1" id="KW-0418">Kinase</keyword>
<comment type="caution">
    <text evidence="1">The sequence shown here is derived from an EMBL/GenBank/DDBJ whole genome shotgun (WGS) entry which is preliminary data.</text>
</comment>
<proteinExistence type="predicted"/>
<evidence type="ECO:0000313" key="1">
    <source>
        <dbReference type="EMBL" id="KAF0338006.1"/>
    </source>
</evidence>
<evidence type="ECO:0000313" key="2">
    <source>
        <dbReference type="Proteomes" id="UP000439903"/>
    </source>
</evidence>
<keyword evidence="1" id="KW-0808">Transferase</keyword>
<dbReference type="AlphaFoldDB" id="A0A8H3WSN6"/>
<dbReference type="EMBL" id="WTPW01003567">
    <property type="protein sequence ID" value="KAF0338006.1"/>
    <property type="molecule type" value="Genomic_DNA"/>
</dbReference>
<dbReference type="OrthoDB" id="2445072at2759"/>
<dbReference type="InterPro" id="IPR011009">
    <property type="entry name" value="Kinase-like_dom_sf"/>
</dbReference>
<dbReference type="Gene3D" id="1.10.510.10">
    <property type="entry name" value="Transferase(Phosphotransferase) domain 1"/>
    <property type="match status" value="1"/>
</dbReference>
<keyword evidence="2" id="KW-1185">Reference proteome</keyword>
<name>A0A8H3WSN6_GIGMA</name>
<dbReference type="SUPFAM" id="SSF56112">
    <property type="entry name" value="Protein kinase-like (PK-like)"/>
    <property type="match status" value="1"/>
</dbReference>
<sequence>MTEISTGKQAFDRLDFDPGTPDCYVRLAKRCIDPNPKKRPTAKYVNHQVGLWNEEILSPDDDNEIKKQFLENDITLQVIDTDKNLYPMSNSIDSIDISE</sequence>
<gene>
    <name evidence="1" type="ORF">F8M41_016460</name>
</gene>
<organism evidence="1 2">
    <name type="scientific">Gigaspora margarita</name>
    <dbReference type="NCBI Taxonomy" id="4874"/>
    <lineage>
        <taxon>Eukaryota</taxon>
        <taxon>Fungi</taxon>
        <taxon>Fungi incertae sedis</taxon>
        <taxon>Mucoromycota</taxon>
        <taxon>Glomeromycotina</taxon>
        <taxon>Glomeromycetes</taxon>
        <taxon>Diversisporales</taxon>
        <taxon>Gigasporaceae</taxon>
        <taxon>Gigaspora</taxon>
    </lineage>
</organism>
<protein>
    <submittedName>
        <fullName evidence="1">Kinase-like protein</fullName>
    </submittedName>
</protein>
<reference evidence="1 2" key="1">
    <citation type="journal article" date="2019" name="Environ. Microbiol.">
        <title>At the nexus of three kingdoms: the genome of the mycorrhizal fungus Gigaspora margarita provides insights into plant, endobacterial and fungal interactions.</title>
        <authorList>
            <person name="Venice F."/>
            <person name="Ghignone S."/>
            <person name="Salvioli di Fossalunga A."/>
            <person name="Amselem J."/>
            <person name="Novero M."/>
            <person name="Xianan X."/>
            <person name="Sedzielewska Toro K."/>
            <person name="Morin E."/>
            <person name="Lipzen A."/>
            <person name="Grigoriev I.V."/>
            <person name="Henrissat B."/>
            <person name="Martin F.M."/>
            <person name="Bonfante P."/>
        </authorList>
    </citation>
    <scope>NUCLEOTIDE SEQUENCE [LARGE SCALE GENOMIC DNA]</scope>
    <source>
        <strain evidence="1 2">BEG34</strain>
    </source>
</reference>
<dbReference type="Proteomes" id="UP000439903">
    <property type="component" value="Unassembled WGS sequence"/>
</dbReference>